<dbReference type="Proteomes" id="UP000005808">
    <property type="component" value="Unassembled WGS sequence"/>
</dbReference>
<protein>
    <recommendedName>
        <fullName evidence="3">Diguanylate cyclase</fullName>
    </recommendedName>
</protein>
<comment type="caution">
    <text evidence="1">The sequence shown here is derived from an EMBL/GenBank/DDBJ whole genome shotgun (WGS) entry which is preliminary data.</text>
</comment>
<dbReference type="SUPFAM" id="SSF55073">
    <property type="entry name" value="Nucleotide cyclase"/>
    <property type="match status" value="1"/>
</dbReference>
<accession>H1S374</accession>
<dbReference type="RefSeq" id="WP_006157861.1">
    <property type="nucleotide sequence ID" value="NZ_AHJE01000023.1"/>
</dbReference>
<reference evidence="1 2" key="1">
    <citation type="journal article" date="2012" name="J. Bacteriol.">
        <title>De Novo Genome Project of Cupriavidus basilensis OR16.</title>
        <authorList>
            <person name="Cserhati M."/>
            <person name="Kriszt B."/>
            <person name="Szoboszlay S."/>
            <person name="Toth A."/>
            <person name="Szabo I."/>
            <person name="Tancsics A."/>
            <person name="Nagy I."/>
            <person name="Horvath B."/>
            <person name="Nagy I."/>
            <person name="Kukolya J."/>
        </authorList>
    </citation>
    <scope>NUCLEOTIDE SEQUENCE [LARGE SCALE GENOMIC DNA]</scope>
    <source>
        <strain evidence="1 2">OR16</strain>
    </source>
</reference>
<dbReference type="Gene3D" id="3.30.70.270">
    <property type="match status" value="1"/>
</dbReference>
<dbReference type="EMBL" id="AHJE01000023">
    <property type="protein sequence ID" value="EHP43082.1"/>
    <property type="molecule type" value="Genomic_DNA"/>
</dbReference>
<sequence length="40" mass="4327">MACVETTETCLDDAVGRADLALYRAKRAGRNRVEAVMQAA</sequence>
<dbReference type="InterPro" id="IPR043128">
    <property type="entry name" value="Rev_trsase/Diguanyl_cyclase"/>
</dbReference>
<evidence type="ECO:0000313" key="2">
    <source>
        <dbReference type="Proteomes" id="UP000005808"/>
    </source>
</evidence>
<dbReference type="InterPro" id="IPR029787">
    <property type="entry name" value="Nucleotide_cyclase"/>
</dbReference>
<gene>
    <name evidence="1" type="ORF">OR16_10953</name>
</gene>
<evidence type="ECO:0008006" key="3">
    <source>
        <dbReference type="Google" id="ProtNLM"/>
    </source>
</evidence>
<evidence type="ECO:0000313" key="1">
    <source>
        <dbReference type="EMBL" id="EHP43082.1"/>
    </source>
</evidence>
<organism evidence="1 2">
    <name type="scientific">Cupriavidus basilensis OR16</name>
    <dbReference type="NCBI Taxonomy" id="1127483"/>
    <lineage>
        <taxon>Bacteria</taxon>
        <taxon>Pseudomonadati</taxon>
        <taxon>Pseudomonadota</taxon>
        <taxon>Betaproteobacteria</taxon>
        <taxon>Burkholderiales</taxon>
        <taxon>Burkholderiaceae</taxon>
        <taxon>Cupriavidus</taxon>
    </lineage>
</organism>
<name>H1S374_9BURK</name>
<proteinExistence type="predicted"/>
<dbReference type="AlphaFoldDB" id="H1S374"/>